<organism evidence="1 2">
    <name type="scientific">Ralstonia phage RsoP1IDN</name>
    <dbReference type="NCBI Taxonomy" id="2060091"/>
    <lineage>
        <taxon>Viruses</taxon>
        <taxon>Duplodnaviria</taxon>
        <taxon>Heunggongvirae</taxon>
        <taxon>Uroviricota</taxon>
        <taxon>Caudoviricetes</taxon>
        <taxon>Autographivirales</taxon>
        <taxon>Autonotataviridae</taxon>
        <taxon>Okabevirinae</taxon>
        <taxon>Higashivirus</taxon>
        <taxon>Higashivirus RsoP1IDN</taxon>
    </lineage>
</organism>
<protein>
    <submittedName>
        <fullName evidence="1">Uncharacterized protein</fullName>
    </submittedName>
</protein>
<evidence type="ECO:0000313" key="1">
    <source>
        <dbReference type="EMBL" id="AUG85444.1"/>
    </source>
</evidence>
<dbReference type="Proteomes" id="UP000242003">
    <property type="component" value="Segment"/>
</dbReference>
<name>A0A2P0VPH9_9CAUD</name>
<keyword evidence="2" id="KW-1185">Reference proteome</keyword>
<reference evidence="1 2" key="1">
    <citation type="submission" date="2017-12" db="EMBL/GenBank/DDBJ databases">
        <title>Complete genome sequence of Ralstonia solanacearum infecting bacteriophage RS-IDN-P1 isolated from eggplant soil in Indonesia.</title>
        <authorList>
            <person name="Addy H.S."/>
            <person name="Farid M.M."/>
            <person name="Ahmad A.A."/>
            <person name="Huang Q."/>
        </authorList>
    </citation>
    <scope>NUCLEOTIDE SEQUENCE [LARGE SCALE GENOMIC DNA]</scope>
</reference>
<proteinExistence type="predicted"/>
<gene>
    <name evidence="1" type="ORF">RsoP1IDN_3</name>
</gene>
<accession>A0A2P0VPH9</accession>
<dbReference type="EMBL" id="MG652450">
    <property type="protein sequence ID" value="AUG85444.1"/>
    <property type="molecule type" value="Genomic_DNA"/>
</dbReference>
<sequence>MIREKESKRVLFETFNRSAVERLNTAKYEAVPILAYLQEVNARVRAA</sequence>
<evidence type="ECO:0000313" key="2">
    <source>
        <dbReference type="Proteomes" id="UP000242003"/>
    </source>
</evidence>